<evidence type="ECO:0000256" key="3">
    <source>
        <dbReference type="ARBA" id="ARBA00022692"/>
    </source>
</evidence>
<evidence type="ECO:0000256" key="6">
    <source>
        <dbReference type="SAM" id="Phobius"/>
    </source>
</evidence>
<dbReference type="PANTHER" id="PTHR30619:SF1">
    <property type="entry name" value="RECOMBINATION PROTEIN 2"/>
    <property type="match status" value="1"/>
</dbReference>
<dbReference type="PANTHER" id="PTHR30619">
    <property type="entry name" value="DNA INTERNALIZATION/COMPETENCE PROTEIN COMEC/REC2"/>
    <property type="match status" value="1"/>
</dbReference>
<dbReference type="GO" id="GO:0005886">
    <property type="term" value="C:plasma membrane"/>
    <property type="evidence" value="ECO:0007669"/>
    <property type="project" value="UniProtKB-SubCell"/>
</dbReference>
<evidence type="ECO:0000256" key="4">
    <source>
        <dbReference type="ARBA" id="ARBA00022989"/>
    </source>
</evidence>
<dbReference type="GO" id="GO:0030420">
    <property type="term" value="P:establishment of competence for transformation"/>
    <property type="evidence" value="ECO:0007669"/>
    <property type="project" value="InterPro"/>
</dbReference>
<protein>
    <submittedName>
        <fullName evidence="8">DNA internalization-related competence protein ComEC/Rec2</fullName>
    </submittedName>
</protein>
<dbReference type="Proteomes" id="UP000243535">
    <property type="component" value="Unassembled WGS sequence"/>
</dbReference>
<dbReference type="InterPro" id="IPR025405">
    <property type="entry name" value="DUF4131"/>
</dbReference>
<accession>A0A0K6H8V6</accession>
<dbReference type="Gene3D" id="3.60.15.10">
    <property type="entry name" value="Ribonuclease Z/Hydroxyacylglutathione hydrolase-like"/>
    <property type="match status" value="1"/>
</dbReference>
<dbReference type="RefSeq" id="WP_055434537.1">
    <property type="nucleotide sequence ID" value="NZ_CYHA01000011.1"/>
</dbReference>
<feature type="transmembrane region" description="Helical" evidence="6">
    <location>
        <begin position="452"/>
        <end position="470"/>
    </location>
</feature>
<evidence type="ECO:0000259" key="7">
    <source>
        <dbReference type="SMART" id="SM00849"/>
    </source>
</evidence>
<dbReference type="NCBIfam" id="TIGR00360">
    <property type="entry name" value="ComEC_N-term"/>
    <property type="match status" value="1"/>
</dbReference>
<keyword evidence="5 6" id="KW-0472">Membrane</keyword>
<dbReference type="STRING" id="375574.GCA_001418035_02673"/>
<gene>
    <name evidence="8" type="ORF">Ga0061063_0090</name>
</gene>
<dbReference type="Pfam" id="PF03772">
    <property type="entry name" value="Competence"/>
    <property type="match status" value="1"/>
</dbReference>
<feature type="transmembrane region" description="Helical" evidence="6">
    <location>
        <begin position="198"/>
        <end position="218"/>
    </location>
</feature>
<dbReference type="OrthoDB" id="9761531at2"/>
<evidence type="ECO:0000256" key="2">
    <source>
        <dbReference type="ARBA" id="ARBA00022475"/>
    </source>
</evidence>
<feature type="transmembrane region" description="Helical" evidence="6">
    <location>
        <begin position="269"/>
        <end position="289"/>
    </location>
</feature>
<dbReference type="Pfam" id="PF13567">
    <property type="entry name" value="DUF4131"/>
    <property type="match status" value="1"/>
</dbReference>
<reference evidence="9" key="1">
    <citation type="submission" date="2015-08" db="EMBL/GenBank/DDBJ databases">
        <authorList>
            <person name="Varghese N."/>
        </authorList>
    </citation>
    <scope>NUCLEOTIDE SEQUENCE [LARGE SCALE GENOMIC DNA]</scope>
    <source>
        <strain evidence="9">DSM 17901</strain>
    </source>
</reference>
<proteinExistence type="predicted"/>
<dbReference type="InterPro" id="IPR004477">
    <property type="entry name" value="ComEC_N"/>
</dbReference>
<keyword evidence="9" id="KW-1185">Reference proteome</keyword>
<feature type="transmembrane region" description="Helical" evidence="6">
    <location>
        <begin position="400"/>
        <end position="431"/>
    </location>
</feature>
<feature type="transmembrane region" description="Helical" evidence="6">
    <location>
        <begin position="43"/>
        <end position="63"/>
    </location>
</feature>
<dbReference type="InterPro" id="IPR052159">
    <property type="entry name" value="Competence_DNA_uptake"/>
</dbReference>
<feature type="transmembrane region" description="Helical" evidence="6">
    <location>
        <begin position="295"/>
        <end position="312"/>
    </location>
</feature>
<comment type="subcellular location">
    <subcellularLocation>
        <location evidence="1">Cell membrane</location>
        <topology evidence="1">Multi-pass membrane protein</topology>
    </subcellularLocation>
</comment>
<evidence type="ECO:0000313" key="8">
    <source>
        <dbReference type="EMBL" id="CUA87168.1"/>
    </source>
</evidence>
<evidence type="ECO:0000256" key="5">
    <source>
        <dbReference type="ARBA" id="ARBA00023136"/>
    </source>
</evidence>
<dbReference type="Pfam" id="PF00753">
    <property type="entry name" value="Lactamase_B"/>
    <property type="match status" value="1"/>
</dbReference>
<sequence length="750" mass="80245">MRALFFWLAGLTLPSLLPRLPDWHLVAALAVMLCPWRRVGPKTWRQGCLLAITFLLALAWSLWRAESRLAEAQALGPAGTAVEVVGTVRGLPDPGEFGVRFALEVEQVLEGPAGMPRWVLVSDYRGGHWPAGSRWQLKLRMRPVAASANPYGFDAERWMWSEGWLATATVRKGALRLADAADGQSFIDRLRDRVRQRFLHVLEGSAAAGLLGALTVGAQGDLPSSAWRDFAATGTSHLVSISGLHITLAAGWVGWLTARLVRRFPPPGVAPRTVVVVAAWIAALMYALLAGFSVPTQRSVLMLGVAAVLLLLRRPLPPLRLWAIALAAVLTADPFAVLAPGVWLSFGLVAVLIWSGQAVVGLPWWRRGLQAQWAVTVASVPLLAGWFGQLPLVSPLANALAIPFATFLLTPLALLAAAVPAEGLTVLAGWLAEQGLWGLHQLARLPTWPVPGLPALLWLALLAGAVWAVLPAGWTARLWAAVLWLPVFLWRPPAPLPGTMQVTLLDVGQGLSVLVRTARHALLYDTGAGEASRVVVPQLQGLGLSRLDTLLLSHHDSDHDGAAASLLAAFPVRQLWGAQTASAPGQPMTRCVAGQTWQWDGVRFEVLWPPAVGGASDDNAHSCVVRVVGRNGAVLLPGDAPAAVEATLVARHGPALASTVLVVGHHGSRTATSGVWLEAVRPRLAIISAGALNRYRHPHPDVLGRLAAHGVAVARTDCQGMLTLTLEAGGPVVEGYRDRAARYWRRHCPR</sequence>
<dbReference type="CDD" id="cd07731">
    <property type="entry name" value="ComA-like_MBL-fold"/>
    <property type="match status" value="1"/>
</dbReference>
<dbReference type="NCBIfam" id="TIGR00361">
    <property type="entry name" value="ComEC_Rec2"/>
    <property type="match status" value="1"/>
</dbReference>
<dbReference type="InterPro" id="IPR001279">
    <property type="entry name" value="Metallo-B-lactamas"/>
</dbReference>
<dbReference type="SUPFAM" id="SSF56281">
    <property type="entry name" value="Metallo-hydrolase/oxidoreductase"/>
    <property type="match status" value="1"/>
</dbReference>
<keyword evidence="3 6" id="KW-0812">Transmembrane</keyword>
<dbReference type="EMBL" id="CYHA01000011">
    <property type="protein sequence ID" value="CUA87168.1"/>
    <property type="molecule type" value="Genomic_DNA"/>
</dbReference>
<dbReference type="InterPro" id="IPR035681">
    <property type="entry name" value="ComA-like_MBL"/>
</dbReference>
<dbReference type="SMART" id="SM00849">
    <property type="entry name" value="Lactamase_B"/>
    <property type="match status" value="1"/>
</dbReference>
<feature type="transmembrane region" description="Helical" evidence="6">
    <location>
        <begin position="319"/>
        <end position="337"/>
    </location>
</feature>
<keyword evidence="2" id="KW-1003">Cell membrane</keyword>
<dbReference type="InterPro" id="IPR036866">
    <property type="entry name" value="RibonucZ/Hydroxyglut_hydro"/>
</dbReference>
<keyword evidence="4 6" id="KW-1133">Transmembrane helix</keyword>
<feature type="transmembrane region" description="Helical" evidence="6">
    <location>
        <begin position="343"/>
        <end position="364"/>
    </location>
</feature>
<feature type="transmembrane region" description="Helical" evidence="6">
    <location>
        <begin position="238"/>
        <end position="257"/>
    </location>
</feature>
<name>A0A0K6H8V6_9NEIS</name>
<evidence type="ECO:0000256" key="1">
    <source>
        <dbReference type="ARBA" id="ARBA00004651"/>
    </source>
</evidence>
<dbReference type="InterPro" id="IPR004797">
    <property type="entry name" value="Competence_ComEC/Rec2"/>
</dbReference>
<feature type="domain" description="Metallo-beta-lactamase" evidence="7">
    <location>
        <begin position="509"/>
        <end position="691"/>
    </location>
</feature>
<evidence type="ECO:0000313" key="9">
    <source>
        <dbReference type="Proteomes" id="UP000243535"/>
    </source>
</evidence>
<feature type="transmembrane region" description="Helical" evidence="6">
    <location>
        <begin position="371"/>
        <end position="388"/>
    </location>
</feature>
<dbReference type="AlphaFoldDB" id="A0A0K6H8V6"/>
<organism evidence="8 9">
    <name type="scientific">Gulbenkiania indica</name>
    <dbReference type="NCBI Taxonomy" id="375574"/>
    <lineage>
        <taxon>Bacteria</taxon>
        <taxon>Pseudomonadati</taxon>
        <taxon>Pseudomonadota</taxon>
        <taxon>Betaproteobacteria</taxon>
        <taxon>Neisseriales</taxon>
        <taxon>Chromobacteriaceae</taxon>
        <taxon>Gulbenkiania</taxon>
    </lineage>
</organism>